<keyword evidence="1" id="KW-0808">Transferase</keyword>
<dbReference type="PANTHER" id="PTHR36697">
    <property type="entry name" value="S-ADENOSYLMETHIONINE SYNTHASE"/>
    <property type="match status" value="1"/>
</dbReference>
<dbReference type="PANTHER" id="PTHR36697:SF1">
    <property type="entry name" value="S-ADENOSYLMETHIONINE SYNTHASE"/>
    <property type="match status" value="1"/>
</dbReference>
<accession>A0A833A2X8</accession>
<dbReference type="InterPro" id="IPR042544">
    <property type="entry name" value="AdoMet_synthase_3"/>
</dbReference>
<protein>
    <submittedName>
        <fullName evidence="1">Methionine adenosyltransferase</fullName>
        <ecNumber evidence="1">2.5.1.6</ecNumber>
    </submittedName>
</protein>
<evidence type="ECO:0000313" key="1">
    <source>
        <dbReference type="EMBL" id="HIQ29178.1"/>
    </source>
</evidence>
<dbReference type="EC" id="2.5.1.6" evidence="1"/>
<dbReference type="GO" id="GO:0004478">
    <property type="term" value="F:methionine adenosyltransferase activity"/>
    <property type="evidence" value="ECO:0007669"/>
    <property type="project" value="UniProtKB-EC"/>
</dbReference>
<dbReference type="Proteomes" id="UP000608579">
    <property type="component" value="Unassembled WGS sequence"/>
</dbReference>
<gene>
    <name evidence="1" type="ORF">EYH45_01290</name>
</gene>
<sequence>PESGEDCKVMGFRRGNKIYITVADGIVSHLTPDRGHYLAVKEAIKEHVLDIASKLASDMEVSVYINTADMLNDNPSADKVYLTCTGTSAEHGDDGNTGRGNRANGLITPNRQMSLEATAGKNPVSHVGKIYNILSRIIAERIYNQTDNQLKEVYVRILSQIGKPINKPLSVSIQVIPDRILTQDLHEEIKSITLEELEKIKHITELVLRGDVTLF</sequence>
<dbReference type="Gene3D" id="3.30.300.280">
    <property type="entry name" value="S-adenosylmethionine synthetase, C-terminal domain"/>
    <property type="match status" value="1"/>
</dbReference>
<evidence type="ECO:0000313" key="2">
    <source>
        <dbReference type="Proteomes" id="UP000608579"/>
    </source>
</evidence>
<dbReference type="EMBL" id="DQVM01000026">
    <property type="protein sequence ID" value="HIQ29178.1"/>
    <property type="molecule type" value="Genomic_DNA"/>
</dbReference>
<organism evidence="1 2">
    <name type="scientific">Caldiarchaeum subterraneum</name>
    <dbReference type="NCBI Taxonomy" id="311458"/>
    <lineage>
        <taxon>Archaea</taxon>
        <taxon>Nitrososphaerota</taxon>
        <taxon>Candidatus Caldarchaeales</taxon>
        <taxon>Candidatus Caldarchaeaceae</taxon>
        <taxon>Candidatus Caldarchaeum</taxon>
    </lineage>
</organism>
<feature type="non-terminal residue" evidence="1">
    <location>
        <position position="1"/>
    </location>
</feature>
<dbReference type="AlphaFoldDB" id="A0A833A2X8"/>
<proteinExistence type="predicted"/>
<name>A0A833A2X8_CALS0</name>
<reference evidence="1" key="1">
    <citation type="journal article" date="2020" name="ISME J.">
        <title>Gammaproteobacteria mediating utilization of methyl-, sulfur- and petroleum organic compounds in deep ocean hydrothermal plumes.</title>
        <authorList>
            <person name="Zhou Z."/>
            <person name="Liu Y."/>
            <person name="Pan J."/>
            <person name="Cron B.R."/>
            <person name="Toner B.M."/>
            <person name="Anantharaman K."/>
            <person name="Breier J.A."/>
            <person name="Dick G.J."/>
            <person name="Li M."/>
        </authorList>
    </citation>
    <scope>NUCLEOTIDE SEQUENCE</scope>
    <source>
        <strain evidence="1">SZUA-1515</strain>
    </source>
</reference>
<dbReference type="Pfam" id="PF01941">
    <property type="entry name" value="AdoMet_Synthase"/>
    <property type="match status" value="1"/>
</dbReference>
<dbReference type="InterPro" id="IPR027790">
    <property type="entry name" value="AdoMet_synthase_2_family"/>
</dbReference>
<comment type="caution">
    <text evidence="1">The sequence shown here is derived from an EMBL/GenBank/DDBJ whole genome shotgun (WGS) entry which is preliminary data.</text>
</comment>